<dbReference type="RefSeq" id="WP_014019401.1">
    <property type="nucleotide sequence ID" value="NC_015914.1"/>
</dbReference>
<evidence type="ECO:0000259" key="2">
    <source>
        <dbReference type="Pfam" id="PF02719"/>
    </source>
</evidence>
<dbReference type="Proteomes" id="UP000001635">
    <property type="component" value="Chromosome"/>
</dbReference>
<reference evidence="4" key="1">
    <citation type="submission" date="2011-07" db="EMBL/GenBank/DDBJ databases">
        <title>The complete genome of Cyclobacterium marinum DSM 745.</title>
        <authorList>
            <person name="Lucas S."/>
            <person name="Han J."/>
            <person name="Lapidus A."/>
            <person name="Bruce D."/>
            <person name="Goodwin L."/>
            <person name="Pitluck S."/>
            <person name="Peters L."/>
            <person name="Kyrpides N."/>
            <person name="Mavromatis K."/>
            <person name="Ivanova N."/>
            <person name="Ovchinnikova G."/>
            <person name="Chertkov O."/>
            <person name="Detter J.C."/>
            <person name="Tapia R."/>
            <person name="Han C."/>
            <person name="Land M."/>
            <person name="Hauser L."/>
            <person name="Markowitz V."/>
            <person name="Cheng J.-F."/>
            <person name="Hugenholtz P."/>
            <person name="Woyke T."/>
            <person name="Wu D."/>
            <person name="Tindall B."/>
            <person name="Schuetze A."/>
            <person name="Brambilla E."/>
            <person name="Klenk H.-P."/>
            <person name="Eisen J.A."/>
        </authorList>
    </citation>
    <scope>NUCLEOTIDE SEQUENCE [LARGE SCALE GENOMIC DNA]</scope>
    <source>
        <strain evidence="4">ATCC 25205 / DSM 745 / LMG 13164 / NCIMB 1802</strain>
    </source>
</reference>
<evidence type="ECO:0000313" key="4">
    <source>
        <dbReference type="Proteomes" id="UP000001635"/>
    </source>
</evidence>
<dbReference type="AlphaFoldDB" id="G0J0X8"/>
<dbReference type="Pfam" id="PF02719">
    <property type="entry name" value="Polysacc_synt_2"/>
    <property type="match status" value="1"/>
</dbReference>
<name>G0J0X8_CYCMS</name>
<keyword evidence="4" id="KW-1185">Reference proteome</keyword>
<dbReference type="STRING" id="880070.Cycma_1333"/>
<dbReference type="HOGENOM" id="CLU_516621_0_0_10"/>
<dbReference type="KEGG" id="cmr:Cycma_1333"/>
<gene>
    <name evidence="3" type="ordered locus">Cycma_1333</name>
</gene>
<dbReference type="InterPro" id="IPR051203">
    <property type="entry name" value="Polysaccharide_Synthase-Rel"/>
</dbReference>
<dbReference type="PANTHER" id="PTHR43318">
    <property type="entry name" value="UDP-N-ACETYLGLUCOSAMINE 4,6-DEHYDRATASE"/>
    <property type="match status" value="1"/>
</dbReference>
<comment type="similarity">
    <text evidence="1">Belongs to the polysaccharide synthase family.</text>
</comment>
<dbReference type="EMBL" id="CP002955">
    <property type="protein sequence ID" value="AEL25104.1"/>
    <property type="molecule type" value="Genomic_DNA"/>
</dbReference>
<protein>
    <submittedName>
        <fullName evidence="3">NAD-dependent epimerase/dehydratase</fullName>
    </submittedName>
</protein>
<organism evidence="3 4">
    <name type="scientific">Cyclobacterium marinum (strain ATCC 25205 / DSM 745 / LMG 13164 / NCIMB 1802)</name>
    <name type="common">Flectobacillus marinus</name>
    <dbReference type="NCBI Taxonomy" id="880070"/>
    <lineage>
        <taxon>Bacteria</taxon>
        <taxon>Pseudomonadati</taxon>
        <taxon>Bacteroidota</taxon>
        <taxon>Cytophagia</taxon>
        <taxon>Cytophagales</taxon>
        <taxon>Cyclobacteriaceae</taxon>
        <taxon>Cyclobacterium</taxon>
    </lineage>
</organism>
<evidence type="ECO:0000256" key="1">
    <source>
        <dbReference type="ARBA" id="ARBA00007430"/>
    </source>
</evidence>
<dbReference type="SUPFAM" id="SSF51735">
    <property type="entry name" value="NAD(P)-binding Rossmann-fold domains"/>
    <property type="match status" value="1"/>
</dbReference>
<sequence length="454" mass="51213">MESNLFKDIWNLSFKDKRELHSDSLTELTSQLIQLYESQGRLSDNPLAPALTRTLSLPNKTITKMINGKVCLVTGGLGCVGSKLVEHLMRYAPSKIIILDKTSIEDSPYKHPASEKIISIQEDVTNEAQVTALFSKHLPEFVFHTAAQRDPGLAEKAIFDTVRTNIIGTLNILNACEKTKSVHQCVFSSTGKASRYFTTEIYAATKKVCEMLLDVFARKGNKKYSMVRFTHIVNNSLMDHQLKKLAQTADYITIHAPGKFVTAQNVEEAACLMQNALIYSELGKCKFLLVKNLEWPVESLELALYYIKTYKRRIPIVFSGNPKGYSEKFFRGQLDWKNPTDLNLLINVYENRNRTVNPEDDIIISSIVPFSSTLLDNLIQDIVMTEGEENTKKVLVEGLKAIFNDSLNYVEVSQTQDILKWGLDPKYLDLEGLSEADFQEMTPSMFASIANIPS</sequence>
<dbReference type="InterPro" id="IPR003869">
    <property type="entry name" value="Polysac_CapD-like"/>
</dbReference>
<proteinExistence type="inferred from homology"/>
<dbReference type="Gene3D" id="3.40.50.720">
    <property type="entry name" value="NAD(P)-binding Rossmann-like Domain"/>
    <property type="match status" value="1"/>
</dbReference>
<dbReference type="eggNOG" id="COG1086">
    <property type="taxonomic scope" value="Bacteria"/>
</dbReference>
<dbReference type="PANTHER" id="PTHR43318:SF1">
    <property type="entry name" value="POLYSACCHARIDE BIOSYNTHESIS PROTEIN EPSC-RELATED"/>
    <property type="match status" value="1"/>
</dbReference>
<feature type="domain" description="Polysaccharide biosynthesis protein CapD-like" evidence="2">
    <location>
        <begin position="72"/>
        <end position="320"/>
    </location>
</feature>
<evidence type="ECO:0000313" key="3">
    <source>
        <dbReference type="EMBL" id="AEL25104.1"/>
    </source>
</evidence>
<dbReference type="InterPro" id="IPR036291">
    <property type="entry name" value="NAD(P)-bd_dom_sf"/>
</dbReference>
<accession>G0J0X8</accession>
<dbReference type="OrthoDB" id="9779041at2"/>